<protein>
    <submittedName>
        <fullName evidence="1">Uncharacterized protein</fullName>
    </submittedName>
</protein>
<reference evidence="1" key="1">
    <citation type="submission" date="2022-08" db="UniProtKB">
        <authorList>
            <consortium name="EnsemblMetazoa"/>
        </authorList>
    </citation>
    <scope>IDENTIFICATION</scope>
    <source>
        <strain evidence="1">EBRO</strain>
    </source>
</reference>
<dbReference type="InterPro" id="IPR031874">
    <property type="entry name" value="Cuticle_Acp1"/>
</dbReference>
<dbReference type="PANTHER" id="PTHR12336">
    <property type="entry name" value="ADULT CUTICLE PROTEIN 1-RELATED"/>
    <property type="match status" value="1"/>
</dbReference>
<name>A0A182ILQ6_ANOAO</name>
<dbReference type="VEuPathDB" id="VectorBase:AATE001525"/>
<dbReference type="EnsemblMetazoa" id="AATE001525-RA">
    <property type="protein sequence ID" value="AATE001525-PA.1"/>
    <property type="gene ID" value="AATE001525"/>
</dbReference>
<accession>A0A182ILQ6</accession>
<sequence length="161" mass="17023">MDGSRVRGNIFRSMSLNREIVVVSVSVSLAQAVSMFESMSSVQTQRVDRLQSVHVGLDDGRGMSYSLKTVNPLGLYGGYGLGHAPTVVQANVNTLKTINPLGLYGGHGLEHGYGLGQGYGYGYNNYLPVQAHAAKYVAANPGAVHVAPLPGHVVNQKSIVA</sequence>
<organism evidence="1">
    <name type="scientific">Anopheles atroparvus</name>
    <name type="common">European mosquito</name>
    <dbReference type="NCBI Taxonomy" id="41427"/>
    <lineage>
        <taxon>Eukaryota</taxon>
        <taxon>Metazoa</taxon>
        <taxon>Ecdysozoa</taxon>
        <taxon>Arthropoda</taxon>
        <taxon>Hexapoda</taxon>
        <taxon>Insecta</taxon>
        <taxon>Pterygota</taxon>
        <taxon>Neoptera</taxon>
        <taxon>Endopterygota</taxon>
        <taxon>Diptera</taxon>
        <taxon>Nematocera</taxon>
        <taxon>Culicoidea</taxon>
        <taxon>Culicidae</taxon>
        <taxon>Anophelinae</taxon>
        <taxon>Anopheles</taxon>
    </lineage>
</organism>
<evidence type="ECO:0000313" key="1">
    <source>
        <dbReference type="EnsemblMetazoa" id="AATE001525-PA.1"/>
    </source>
</evidence>
<proteinExistence type="predicted"/>
<dbReference type="Pfam" id="PF15955">
    <property type="entry name" value="Cuticle_4"/>
    <property type="match status" value="1"/>
</dbReference>
<dbReference type="AlphaFoldDB" id="A0A182ILQ6"/>
<dbReference type="PANTHER" id="PTHR12336:SF0">
    <property type="entry name" value="ADULT CUTICLE PROTEIN 1-RELATED"/>
    <property type="match status" value="1"/>
</dbReference>